<keyword evidence="9" id="KW-1185">Reference proteome</keyword>
<evidence type="ECO:0000259" key="7">
    <source>
        <dbReference type="Pfam" id="PF20684"/>
    </source>
</evidence>
<dbReference type="PANTHER" id="PTHR47582:SF1">
    <property type="entry name" value="P450, PUTATIVE (EUROFUNG)-RELATED"/>
    <property type="match status" value="1"/>
</dbReference>
<dbReference type="AlphaFoldDB" id="A0A8H4RJB2"/>
<feature type="transmembrane region" description="Helical" evidence="6">
    <location>
        <begin position="154"/>
        <end position="180"/>
    </location>
</feature>
<protein>
    <recommendedName>
        <fullName evidence="7">Rhodopsin domain-containing protein</fullName>
    </recommendedName>
</protein>
<evidence type="ECO:0000256" key="5">
    <source>
        <dbReference type="SAM" id="MobiDB-lite"/>
    </source>
</evidence>
<dbReference type="InterPro" id="IPR036396">
    <property type="entry name" value="Cyt_P450_sf"/>
</dbReference>
<keyword evidence="6" id="KW-0812">Transmembrane</keyword>
<feature type="region of interest" description="Disordered" evidence="5">
    <location>
        <begin position="314"/>
        <end position="351"/>
    </location>
</feature>
<dbReference type="GO" id="GO:0004497">
    <property type="term" value="F:monooxygenase activity"/>
    <property type="evidence" value="ECO:0007669"/>
    <property type="project" value="InterPro"/>
</dbReference>
<accession>A0A8H4RJB2</accession>
<dbReference type="GO" id="GO:0020037">
    <property type="term" value="F:heme binding"/>
    <property type="evidence" value="ECO:0007669"/>
    <property type="project" value="InterPro"/>
</dbReference>
<keyword evidence="6" id="KW-1133">Transmembrane helix</keyword>
<evidence type="ECO:0000256" key="6">
    <source>
        <dbReference type="SAM" id="Phobius"/>
    </source>
</evidence>
<feature type="transmembrane region" description="Helical" evidence="6">
    <location>
        <begin position="75"/>
        <end position="97"/>
    </location>
</feature>
<dbReference type="CDD" id="cd11040">
    <property type="entry name" value="CYP7_CYP8-like"/>
    <property type="match status" value="1"/>
</dbReference>
<feature type="transmembrane region" description="Helical" evidence="6">
    <location>
        <begin position="232"/>
        <end position="251"/>
    </location>
</feature>
<feature type="transmembrane region" description="Helical" evidence="6">
    <location>
        <begin position="200"/>
        <end position="220"/>
    </location>
</feature>
<dbReference type="InterPro" id="IPR002403">
    <property type="entry name" value="Cyt_P450_E_grp-IV"/>
</dbReference>
<dbReference type="OrthoDB" id="3366823at2759"/>
<dbReference type="Gene3D" id="1.10.630.10">
    <property type="entry name" value="Cytochrome P450"/>
    <property type="match status" value="1"/>
</dbReference>
<dbReference type="Pfam" id="PF20684">
    <property type="entry name" value="Fung_rhodopsin"/>
    <property type="match status" value="1"/>
</dbReference>
<evidence type="ECO:0000256" key="2">
    <source>
        <dbReference type="ARBA" id="ARBA00010617"/>
    </source>
</evidence>
<evidence type="ECO:0000313" key="8">
    <source>
        <dbReference type="EMBL" id="KAF4630698.1"/>
    </source>
</evidence>
<dbReference type="InterPro" id="IPR001128">
    <property type="entry name" value="Cyt_P450"/>
</dbReference>
<comment type="cofactor">
    <cofactor evidence="1">
        <name>heme</name>
        <dbReference type="ChEBI" id="CHEBI:30413"/>
    </cofactor>
</comment>
<dbReference type="PRINTS" id="PR00465">
    <property type="entry name" value="EP450IV"/>
</dbReference>
<gene>
    <name evidence="8" type="ORF">G7Y89_g7435</name>
</gene>
<dbReference type="Proteomes" id="UP000566819">
    <property type="component" value="Unassembled WGS sequence"/>
</dbReference>
<reference evidence="8 9" key="1">
    <citation type="submission" date="2020-03" db="EMBL/GenBank/DDBJ databases">
        <title>Draft Genome Sequence of Cudoniella acicularis.</title>
        <authorList>
            <person name="Buettner E."/>
            <person name="Kellner H."/>
        </authorList>
    </citation>
    <scope>NUCLEOTIDE SEQUENCE [LARGE SCALE GENOMIC DNA]</scope>
    <source>
        <strain evidence="8 9">DSM 108380</strain>
    </source>
</reference>
<proteinExistence type="inferred from homology"/>
<dbReference type="GO" id="GO:0016705">
    <property type="term" value="F:oxidoreductase activity, acting on paired donors, with incorporation or reduction of molecular oxygen"/>
    <property type="evidence" value="ECO:0007669"/>
    <property type="project" value="InterPro"/>
</dbReference>
<evidence type="ECO:0000256" key="1">
    <source>
        <dbReference type="ARBA" id="ARBA00001971"/>
    </source>
</evidence>
<sequence length="887" mass="98888">MTFASPGFACIDLEGAVAQDLPHLDAMEDSSSPGISQRGLGVVVTSTVALAFAALAVTLRLITRHKILRFIGPEDWCIIAALIFSVGSTIGMCFQAKDGLGHHFKSLSHDNIVAYSKDFFATVILYNISITLTKVSILLLYIRIFGTTKLRNVCYVMFVIIIMYGAWLLGSSIFCCVPVARFWDRSIPGKCLPPKLLTYLNASMNISTDLTLLILPLPVIHSLLLPRPQKMGLYFIFALGLFVCATSIFRLRVLQKSTYSRDTTWDFGDASIWSAIELNTGITCACLTTLKPLVAQFFPRLMASFDSHDQSNVYPSMSRHRSGNSQSTIGRTRLTGRRSDTSSLHSSRISGGGSDFDFGDLQESEMEYEGSKLFMPESLTLARNHVSPKGSEAPFPTSIVTVAVAIAGGLHLLLHYTQDAKEPPTVSTFLPFFGPMIGLSRKKSKYYVELRDKYDLPIYTLRLPGSRLYVVNAISLIPAVQRQFKTLAFPPLEAKLAMSICGSSKTANEILSTNVNGDEGYWGYSITFYKTIHTPLAPGPELDAMNRVMAQKVAASIDRLEEKVVGLFDFIRHEITLASTDSVYGPKNPFKDPAIEESFWKFPPGIMILIMDFLPSILARESVQAREFMTKAFTRYFKEGGHNQGSGLIRTRYEHSTEHKVPVEDIARFEVGGAIAILVNTSPASFWMAYYLYSDLAVLEDCRQELYNIISDDTVTTEDGEVIRVRTLDLSRVKASCPILLSTMQEVLRVHTVGISTRMVMEDHMLDNKYLLKKGSTVLIPGPVQHTSSSSWGTDVKEFDHRRFLPKEKRHHPVAFPMLILRFDLTPVEGKWVRPSTDKAEIWETIPTPDHDIKVKISPRAGQDRSAKWRILVSDSDKAMPISAEDL</sequence>
<keyword evidence="3" id="KW-0479">Metal-binding</keyword>
<name>A0A8H4RJB2_9HELO</name>
<comment type="similarity">
    <text evidence="2">Belongs to the cytochrome P450 family.</text>
</comment>
<dbReference type="InterPro" id="IPR053007">
    <property type="entry name" value="CYP450_monoxygenase_sec-met"/>
</dbReference>
<evidence type="ECO:0000256" key="3">
    <source>
        <dbReference type="ARBA" id="ARBA00022723"/>
    </source>
</evidence>
<dbReference type="SUPFAM" id="SSF48264">
    <property type="entry name" value="Cytochrome P450"/>
    <property type="match status" value="1"/>
</dbReference>
<dbReference type="InterPro" id="IPR049326">
    <property type="entry name" value="Rhodopsin_dom_fungi"/>
</dbReference>
<dbReference type="GO" id="GO:0005506">
    <property type="term" value="F:iron ion binding"/>
    <property type="evidence" value="ECO:0007669"/>
    <property type="project" value="InterPro"/>
</dbReference>
<feature type="domain" description="Rhodopsin" evidence="7">
    <location>
        <begin position="59"/>
        <end position="295"/>
    </location>
</feature>
<feature type="transmembrane region" description="Helical" evidence="6">
    <location>
        <begin position="119"/>
        <end position="142"/>
    </location>
</feature>
<dbReference type="PANTHER" id="PTHR47582">
    <property type="entry name" value="P450, PUTATIVE (EUROFUNG)-RELATED"/>
    <property type="match status" value="1"/>
</dbReference>
<keyword evidence="6" id="KW-0472">Membrane</keyword>
<dbReference type="Pfam" id="PF00067">
    <property type="entry name" value="p450"/>
    <property type="match status" value="1"/>
</dbReference>
<feature type="transmembrane region" description="Helical" evidence="6">
    <location>
        <begin position="42"/>
        <end position="63"/>
    </location>
</feature>
<keyword evidence="4" id="KW-0408">Iron</keyword>
<organism evidence="8 9">
    <name type="scientific">Cudoniella acicularis</name>
    <dbReference type="NCBI Taxonomy" id="354080"/>
    <lineage>
        <taxon>Eukaryota</taxon>
        <taxon>Fungi</taxon>
        <taxon>Dikarya</taxon>
        <taxon>Ascomycota</taxon>
        <taxon>Pezizomycotina</taxon>
        <taxon>Leotiomycetes</taxon>
        <taxon>Helotiales</taxon>
        <taxon>Tricladiaceae</taxon>
        <taxon>Cudoniella</taxon>
    </lineage>
</organism>
<evidence type="ECO:0000256" key="4">
    <source>
        <dbReference type="ARBA" id="ARBA00023004"/>
    </source>
</evidence>
<dbReference type="EMBL" id="JAAMPI010000523">
    <property type="protein sequence ID" value="KAF4630698.1"/>
    <property type="molecule type" value="Genomic_DNA"/>
</dbReference>
<comment type="caution">
    <text evidence="8">The sequence shown here is derived from an EMBL/GenBank/DDBJ whole genome shotgun (WGS) entry which is preliminary data.</text>
</comment>
<evidence type="ECO:0000313" key="9">
    <source>
        <dbReference type="Proteomes" id="UP000566819"/>
    </source>
</evidence>